<feature type="transmembrane region" description="Helical" evidence="8">
    <location>
        <begin position="89"/>
        <end position="114"/>
    </location>
</feature>
<evidence type="ECO:0000256" key="1">
    <source>
        <dbReference type="ARBA" id="ARBA00004429"/>
    </source>
</evidence>
<dbReference type="Proteomes" id="UP000237082">
    <property type="component" value="Unassembled WGS sequence"/>
</dbReference>
<dbReference type="PANTHER" id="PTHR43357">
    <property type="entry name" value="INNER MEMBRANE ABC TRANSPORTER PERMEASE PROTEIN YDCV"/>
    <property type="match status" value="1"/>
</dbReference>
<dbReference type="InterPro" id="IPR000515">
    <property type="entry name" value="MetI-like"/>
</dbReference>
<evidence type="ECO:0000256" key="4">
    <source>
        <dbReference type="ARBA" id="ARBA00022519"/>
    </source>
</evidence>
<feature type="transmembrane region" description="Helical" evidence="8">
    <location>
        <begin position="126"/>
        <end position="147"/>
    </location>
</feature>
<keyword evidence="6 8" id="KW-1133">Transmembrane helix</keyword>
<evidence type="ECO:0000259" key="9">
    <source>
        <dbReference type="PROSITE" id="PS50928"/>
    </source>
</evidence>
<feature type="transmembrane region" description="Helical" evidence="8">
    <location>
        <begin position="379"/>
        <end position="400"/>
    </location>
</feature>
<keyword evidence="5 8" id="KW-0812">Transmembrane</keyword>
<keyword evidence="7 8" id="KW-0472">Membrane</keyword>
<organism evidence="10 11">
    <name type="scientific">Chromobacterium alticapitis</name>
    <dbReference type="NCBI Taxonomy" id="2073169"/>
    <lineage>
        <taxon>Bacteria</taxon>
        <taxon>Pseudomonadati</taxon>
        <taxon>Pseudomonadota</taxon>
        <taxon>Betaproteobacteria</taxon>
        <taxon>Neisseriales</taxon>
        <taxon>Chromobacteriaceae</taxon>
        <taxon>Chromobacterium</taxon>
    </lineage>
</organism>
<evidence type="ECO:0000313" key="10">
    <source>
        <dbReference type="EMBL" id="POZ60462.1"/>
    </source>
</evidence>
<feature type="transmembrane region" description="Helical" evidence="8">
    <location>
        <begin position="180"/>
        <end position="205"/>
    </location>
</feature>
<evidence type="ECO:0000256" key="7">
    <source>
        <dbReference type="ARBA" id="ARBA00023136"/>
    </source>
</evidence>
<feature type="transmembrane region" description="Helical" evidence="8">
    <location>
        <begin position="318"/>
        <end position="341"/>
    </location>
</feature>
<dbReference type="PANTHER" id="PTHR43357:SF4">
    <property type="entry name" value="INNER MEMBRANE ABC TRANSPORTER PERMEASE PROTEIN YDCV"/>
    <property type="match status" value="1"/>
</dbReference>
<feature type="transmembrane region" description="Helical" evidence="8">
    <location>
        <begin position="484"/>
        <end position="503"/>
    </location>
</feature>
<evidence type="ECO:0000256" key="8">
    <source>
        <dbReference type="RuleBase" id="RU363032"/>
    </source>
</evidence>
<dbReference type="EMBL" id="PQWB01000121">
    <property type="protein sequence ID" value="POZ60462.1"/>
    <property type="molecule type" value="Genomic_DNA"/>
</dbReference>
<feature type="transmembrane region" description="Helical" evidence="8">
    <location>
        <begin position="12"/>
        <end position="34"/>
    </location>
</feature>
<dbReference type="PROSITE" id="PS50928">
    <property type="entry name" value="ABC_TM1"/>
    <property type="match status" value="2"/>
</dbReference>
<dbReference type="InterPro" id="IPR035906">
    <property type="entry name" value="MetI-like_sf"/>
</dbReference>
<dbReference type="CDD" id="cd06261">
    <property type="entry name" value="TM_PBP2"/>
    <property type="match status" value="2"/>
</dbReference>
<keyword evidence="11" id="KW-1185">Reference proteome</keyword>
<dbReference type="Pfam" id="PF00528">
    <property type="entry name" value="BPD_transp_1"/>
    <property type="match status" value="2"/>
</dbReference>
<evidence type="ECO:0000256" key="3">
    <source>
        <dbReference type="ARBA" id="ARBA00022475"/>
    </source>
</evidence>
<evidence type="ECO:0000256" key="6">
    <source>
        <dbReference type="ARBA" id="ARBA00022989"/>
    </source>
</evidence>
<accession>A0A2S5DBU0</accession>
<evidence type="ECO:0000256" key="5">
    <source>
        <dbReference type="ARBA" id="ARBA00022692"/>
    </source>
</evidence>
<keyword evidence="4" id="KW-0997">Cell inner membrane</keyword>
<feature type="domain" description="ABC transmembrane type-1" evidence="9">
    <location>
        <begin position="319"/>
        <end position="503"/>
    </location>
</feature>
<name>A0A2S5DBU0_9NEIS</name>
<dbReference type="Gene3D" id="1.10.3720.10">
    <property type="entry name" value="MetI-like"/>
    <property type="match status" value="2"/>
</dbReference>
<comment type="similarity">
    <text evidence="8">Belongs to the binding-protein-dependent transport system permease family.</text>
</comment>
<gene>
    <name evidence="10" type="ORF">C2I19_18435</name>
</gene>
<proteinExistence type="inferred from homology"/>
<sequence length="523" mass="56112">MCLKQFVSSRPALAGLPLLFLFLLAVLPLVRLLAEGGLQFSPGLLSDAYLRWRLLWSLGQAAASALLCLLLGAPLAWLLARYRFPGRSLLLRLLMLPFVMPTLVAAMGVLALFGPQGLFGVNLQDTPWLLLYGNLFFNLPLVVRAGCDGFAQTPASRLAAARTLGATPWRAFWRVEWPAALPWLLSSLCLVFLYCFSGFGLALILGGQRYATLEVEIYTLVAYELNLADAGALALVVLAVCGGMAALYAWLARRLATAARVEPLPLRPAASLREKMALAAALAVLLLFAGLPLLAVMWRGLAAASGWSALWDDDVRLALWNSARFTGLTVLAAGALGLAHAFACGRSLAMRALIFLPFVASPVCVAFGLLLLYPQWSAALALLLGAYALLAYPFVAKALLTALDGQPPHWHAAARSLGASPWRVFCRVQWPLLQPALRRGLAFAAATAVGEFAVTLFLSRPEWLTLTTLIYQKLGKPGAVNADAAMQLSCLLMLLACVAFWIIETAGGAGSWEDSRADAAKPE</sequence>
<protein>
    <submittedName>
        <fullName evidence="10">ABC transporter permease</fullName>
    </submittedName>
</protein>
<feature type="transmembrane region" description="Helical" evidence="8">
    <location>
        <begin position="353"/>
        <end position="373"/>
    </location>
</feature>
<reference evidence="11" key="1">
    <citation type="submission" date="2018-02" db="EMBL/GenBank/DDBJ databases">
        <authorList>
            <person name="O'Hara-Hanley K."/>
            <person name="Soby S."/>
        </authorList>
    </citation>
    <scope>NUCLEOTIDE SEQUENCE [LARGE SCALE GENOMIC DNA]</scope>
    <source>
        <strain evidence="11">MWU14-2602</strain>
    </source>
</reference>
<keyword evidence="2 8" id="KW-0813">Transport</keyword>
<evidence type="ECO:0000313" key="11">
    <source>
        <dbReference type="Proteomes" id="UP000237082"/>
    </source>
</evidence>
<dbReference type="AlphaFoldDB" id="A0A2S5DBU0"/>
<evidence type="ECO:0000256" key="2">
    <source>
        <dbReference type="ARBA" id="ARBA00022448"/>
    </source>
</evidence>
<feature type="transmembrane region" description="Helical" evidence="8">
    <location>
        <begin position="54"/>
        <end position="77"/>
    </location>
</feature>
<dbReference type="GO" id="GO:0055085">
    <property type="term" value="P:transmembrane transport"/>
    <property type="evidence" value="ECO:0007669"/>
    <property type="project" value="InterPro"/>
</dbReference>
<dbReference type="OrthoDB" id="9804629at2"/>
<comment type="subcellular location">
    <subcellularLocation>
        <location evidence="1">Cell inner membrane</location>
        <topology evidence="1">Multi-pass membrane protein</topology>
    </subcellularLocation>
    <subcellularLocation>
        <location evidence="8">Cell membrane</location>
        <topology evidence="8">Multi-pass membrane protein</topology>
    </subcellularLocation>
</comment>
<dbReference type="SUPFAM" id="SSF161098">
    <property type="entry name" value="MetI-like"/>
    <property type="match status" value="2"/>
</dbReference>
<feature type="domain" description="ABC transmembrane type-1" evidence="9">
    <location>
        <begin position="54"/>
        <end position="246"/>
    </location>
</feature>
<feature type="transmembrane region" description="Helical" evidence="8">
    <location>
        <begin position="230"/>
        <end position="251"/>
    </location>
</feature>
<comment type="caution">
    <text evidence="10">The sequence shown here is derived from an EMBL/GenBank/DDBJ whole genome shotgun (WGS) entry which is preliminary data.</text>
</comment>
<dbReference type="GO" id="GO:0005886">
    <property type="term" value="C:plasma membrane"/>
    <property type="evidence" value="ECO:0007669"/>
    <property type="project" value="UniProtKB-SubCell"/>
</dbReference>
<feature type="transmembrane region" description="Helical" evidence="8">
    <location>
        <begin position="276"/>
        <end position="298"/>
    </location>
</feature>
<keyword evidence="3" id="KW-1003">Cell membrane</keyword>